<dbReference type="AlphaFoldDB" id="A0A4Y7T8S3"/>
<accession>A0A4Y7T8S3</accession>
<protein>
    <submittedName>
        <fullName evidence="1">Uncharacterized protein</fullName>
    </submittedName>
</protein>
<name>A0A4Y7T8S3_COPMI</name>
<sequence>MSLRLQLDLISVSLDLAPDPENIERQWEMTSFVPYISPAPCRSPVSPLETSLTTVCNVLEWESIACGRQEASDQWHPTSVLMTGVRVYWMRGGFGGGESTG</sequence>
<comment type="caution">
    <text evidence="1">The sequence shown here is derived from an EMBL/GenBank/DDBJ whole genome shotgun (WGS) entry which is preliminary data.</text>
</comment>
<dbReference type="Proteomes" id="UP000298030">
    <property type="component" value="Unassembled WGS sequence"/>
</dbReference>
<reference evidence="1 2" key="1">
    <citation type="journal article" date="2019" name="Nat. Ecol. Evol.">
        <title>Megaphylogeny resolves global patterns of mushroom evolution.</title>
        <authorList>
            <person name="Varga T."/>
            <person name="Krizsan K."/>
            <person name="Foldi C."/>
            <person name="Dima B."/>
            <person name="Sanchez-Garcia M."/>
            <person name="Sanchez-Ramirez S."/>
            <person name="Szollosi G.J."/>
            <person name="Szarkandi J.G."/>
            <person name="Papp V."/>
            <person name="Albert L."/>
            <person name="Andreopoulos W."/>
            <person name="Angelini C."/>
            <person name="Antonin V."/>
            <person name="Barry K.W."/>
            <person name="Bougher N.L."/>
            <person name="Buchanan P."/>
            <person name="Buyck B."/>
            <person name="Bense V."/>
            <person name="Catcheside P."/>
            <person name="Chovatia M."/>
            <person name="Cooper J."/>
            <person name="Damon W."/>
            <person name="Desjardin D."/>
            <person name="Finy P."/>
            <person name="Geml J."/>
            <person name="Haridas S."/>
            <person name="Hughes K."/>
            <person name="Justo A."/>
            <person name="Karasinski D."/>
            <person name="Kautmanova I."/>
            <person name="Kiss B."/>
            <person name="Kocsube S."/>
            <person name="Kotiranta H."/>
            <person name="LaButti K.M."/>
            <person name="Lechner B.E."/>
            <person name="Liimatainen K."/>
            <person name="Lipzen A."/>
            <person name="Lukacs Z."/>
            <person name="Mihaltcheva S."/>
            <person name="Morgado L.N."/>
            <person name="Niskanen T."/>
            <person name="Noordeloos M.E."/>
            <person name="Ohm R.A."/>
            <person name="Ortiz-Santana B."/>
            <person name="Ovrebo C."/>
            <person name="Racz N."/>
            <person name="Riley R."/>
            <person name="Savchenko A."/>
            <person name="Shiryaev A."/>
            <person name="Soop K."/>
            <person name="Spirin V."/>
            <person name="Szebenyi C."/>
            <person name="Tomsovsky M."/>
            <person name="Tulloss R.E."/>
            <person name="Uehling J."/>
            <person name="Grigoriev I.V."/>
            <person name="Vagvolgyi C."/>
            <person name="Papp T."/>
            <person name="Martin F.M."/>
            <person name="Miettinen O."/>
            <person name="Hibbett D.S."/>
            <person name="Nagy L.G."/>
        </authorList>
    </citation>
    <scope>NUCLEOTIDE SEQUENCE [LARGE SCALE GENOMIC DNA]</scope>
    <source>
        <strain evidence="1 2">FP101781</strain>
    </source>
</reference>
<organism evidence="1 2">
    <name type="scientific">Coprinellus micaceus</name>
    <name type="common">Glistening ink-cap mushroom</name>
    <name type="synonym">Coprinus micaceus</name>
    <dbReference type="NCBI Taxonomy" id="71717"/>
    <lineage>
        <taxon>Eukaryota</taxon>
        <taxon>Fungi</taxon>
        <taxon>Dikarya</taxon>
        <taxon>Basidiomycota</taxon>
        <taxon>Agaricomycotina</taxon>
        <taxon>Agaricomycetes</taxon>
        <taxon>Agaricomycetidae</taxon>
        <taxon>Agaricales</taxon>
        <taxon>Agaricineae</taxon>
        <taxon>Psathyrellaceae</taxon>
        <taxon>Coprinellus</taxon>
    </lineage>
</organism>
<evidence type="ECO:0000313" key="2">
    <source>
        <dbReference type="Proteomes" id="UP000298030"/>
    </source>
</evidence>
<gene>
    <name evidence="1" type="ORF">FA13DRAFT_1733418</name>
</gene>
<evidence type="ECO:0000313" key="1">
    <source>
        <dbReference type="EMBL" id="TEB30553.1"/>
    </source>
</evidence>
<proteinExistence type="predicted"/>
<keyword evidence="2" id="KW-1185">Reference proteome</keyword>
<dbReference type="EMBL" id="QPFP01000022">
    <property type="protein sequence ID" value="TEB30553.1"/>
    <property type="molecule type" value="Genomic_DNA"/>
</dbReference>